<name>A0A0L8IB92_OCTBM</name>
<protein>
    <submittedName>
        <fullName evidence="2">Uncharacterized protein</fullName>
    </submittedName>
</protein>
<dbReference type="AlphaFoldDB" id="A0A0L8IB92"/>
<dbReference type="EMBL" id="KQ416079">
    <property type="protein sequence ID" value="KOF98778.1"/>
    <property type="molecule type" value="Genomic_DNA"/>
</dbReference>
<feature type="transmembrane region" description="Helical" evidence="1">
    <location>
        <begin position="44"/>
        <end position="60"/>
    </location>
</feature>
<keyword evidence="1" id="KW-1133">Transmembrane helix</keyword>
<reference evidence="2" key="1">
    <citation type="submission" date="2015-07" db="EMBL/GenBank/DDBJ databases">
        <title>MeaNS - Measles Nucleotide Surveillance Program.</title>
        <authorList>
            <person name="Tran T."/>
            <person name="Druce J."/>
        </authorList>
    </citation>
    <scope>NUCLEOTIDE SEQUENCE</scope>
    <source>
        <strain evidence="2">UCB-OBI-ISO-001</strain>
        <tissue evidence="2">Gonad</tissue>
    </source>
</reference>
<gene>
    <name evidence="2" type="ORF">OCBIM_22022960mg</name>
</gene>
<evidence type="ECO:0000256" key="1">
    <source>
        <dbReference type="SAM" id="Phobius"/>
    </source>
</evidence>
<accession>A0A0L8IB92</accession>
<evidence type="ECO:0000313" key="2">
    <source>
        <dbReference type="EMBL" id="KOF98778.1"/>
    </source>
</evidence>
<proteinExistence type="predicted"/>
<feature type="transmembrane region" description="Helical" evidence="1">
    <location>
        <begin position="6"/>
        <end position="32"/>
    </location>
</feature>
<keyword evidence="1" id="KW-0812">Transmembrane</keyword>
<keyword evidence="1" id="KW-0472">Membrane</keyword>
<organism evidence="2">
    <name type="scientific">Octopus bimaculoides</name>
    <name type="common">California two-spotted octopus</name>
    <dbReference type="NCBI Taxonomy" id="37653"/>
    <lineage>
        <taxon>Eukaryota</taxon>
        <taxon>Metazoa</taxon>
        <taxon>Spiralia</taxon>
        <taxon>Lophotrochozoa</taxon>
        <taxon>Mollusca</taxon>
        <taxon>Cephalopoda</taxon>
        <taxon>Coleoidea</taxon>
        <taxon>Octopodiformes</taxon>
        <taxon>Octopoda</taxon>
        <taxon>Incirrata</taxon>
        <taxon>Octopodidae</taxon>
        <taxon>Octopus</taxon>
    </lineage>
</organism>
<sequence>MLSYGLYVMICYLVLLYCICSVILVSIIYVIVRYISSPCLDKYVIYYVYIFVYLTNILSYRL</sequence>